<evidence type="ECO:0000256" key="5">
    <source>
        <dbReference type="ARBA" id="ARBA00022759"/>
    </source>
</evidence>
<evidence type="ECO:0000256" key="8">
    <source>
        <dbReference type="ARBA" id="ARBA00023128"/>
    </source>
</evidence>
<dbReference type="OrthoDB" id="5106181at2759"/>
<feature type="domain" description="Reverse transcriptase RNase H-like" evidence="9">
    <location>
        <begin position="6"/>
        <end position="132"/>
    </location>
</feature>
<dbReference type="SUPFAM" id="SSF56672">
    <property type="entry name" value="DNA/RNA polymerases"/>
    <property type="match status" value="1"/>
</dbReference>
<comment type="caution">
    <text evidence="10">The sequence shown here is derived from an EMBL/GenBank/DDBJ whole genome shotgun (WGS) entry which is preliminary data.</text>
</comment>
<comment type="subcellular location">
    <subcellularLocation>
        <location evidence="1">Mitochondrion</location>
    </subcellularLocation>
</comment>
<dbReference type="GO" id="GO:0005739">
    <property type="term" value="C:mitochondrion"/>
    <property type="evidence" value="ECO:0007669"/>
    <property type="project" value="UniProtKB-SubCell"/>
</dbReference>
<evidence type="ECO:0000313" key="10">
    <source>
        <dbReference type="EMBL" id="KAF4468131.1"/>
    </source>
</evidence>
<dbReference type="Pfam" id="PF17917">
    <property type="entry name" value="RT_RNaseH"/>
    <property type="match status" value="1"/>
</dbReference>
<name>A0A8H4LFL2_9HYPO</name>
<dbReference type="PANTHER" id="PTHR37984">
    <property type="entry name" value="PROTEIN CBG26694"/>
    <property type="match status" value="1"/>
</dbReference>
<keyword evidence="8" id="KW-0496">Mitochondrion</keyword>
<dbReference type="GO" id="GO:0016787">
    <property type="term" value="F:hydrolase activity"/>
    <property type="evidence" value="ECO:0007669"/>
    <property type="project" value="UniProtKB-KW"/>
</dbReference>
<dbReference type="EMBL" id="JAADYS010000651">
    <property type="protein sequence ID" value="KAF4468131.1"/>
    <property type="molecule type" value="Genomic_DNA"/>
</dbReference>
<dbReference type="AlphaFoldDB" id="A0A8H4LFL2"/>
<accession>A0A8H4LFL2</accession>
<protein>
    <submittedName>
        <fullName evidence="10">Ribonuclease H</fullName>
    </submittedName>
</protein>
<evidence type="ECO:0000313" key="11">
    <source>
        <dbReference type="Proteomes" id="UP000554235"/>
    </source>
</evidence>
<evidence type="ECO:0000256" key="1">
    <source>
        <dbReference type="ARBA" id="ARBA00004173"/>
    </source>
</evidence>
<keyword evidence="7" id="KW-0695">RNA-directed DNA polymerase</keyword>
<keyword evidence="5" id="KW-0255">Endonuclease</keyword>
<gene>
    <name evidence="10" type="ORF">FALBO_4986</name>
</gene>
<evidence type="ECO:0000256" key="7">
    <source>
        <dbReference type="ARBA" id="ARBA00022918"/>
    </source>
</evidence>
<proteinExistence type="predicted"/>
<keyword evidence="11" id="KW-1185">Reference proteome</keyword>
<dbReference type="GO" id="GO:0004519">
    <property type="term" value="F:endonuclease activity"/>
    <property type="evidence" value="ECO:0007669"/>
    <property type="project" value="UniProtKB-KW"/>
</dbReference>
<dbReference type="Proteomes" id="UP000554235">
    <property type="component" value="Unassembled WGS sequence"/>
</dbReference>
<evidence type="ECO:0000256" key="4">
    <source>
        <dbReference type="ARBA" id="ARBA00022722"/>
    </source>
</evidence>
<dbReference type="PANTHER" id="PTHR37984:SF5">
    <property type="entry name" value="PROTEIN NYNRIN-LIKE"/>
    <property type="match status" value="1"/>
</dbReference>
<evidence type="ECO:0000256" key="6">
    <source>
        <dbReference type="ARBA" id="ARBA00022801"/>
    </source>
</evidence>
<dbReference type="GO" id="GO:0003964">
    <property type="term" value="F:RNA-directed DNA polymerase activity"/>
    <property type="evidence" value="ECO:0007669"/>
    <property type="project" value="UniProtKB-KW"/>
</dbReference>
<evidence type="ECO:0000256" key="3">
    <source>
        <dbReference type="ARBA" id="ARBA00022695"/>
    </source>
</evidence>
<organism evidence="10 11">
    <name type="scientific">Fusarium albosuccineum</name>
    <dbReference type="NCBI Taxonomy" id="1237068"/>
    <lineage>
        <taxon>Eukaryota</taxon>
        <taxon>Fungi</taxon>
        <taxon>Dikarya</taxon>
        <taxon>Ascomycota</taxon>
        <taxon>Pezizomycotina</taxon>
        <taxon>Sordariomycetes</taxon>
        <taxon>Hypocreomycetidae</taxon>
        <taxon>Hypocreales</taxon>
        <taxon>Nectriaceae</taxon>
        <taxon>Fusarium</taxon>
        <taxon>Fusarium decemcellulare species complex</taxon>
    </lineage>
</organism>
<dbReference type="InterPro" id="IPR041373">
    <property type="entry name" value="RT_RNaseH"/>
</dbReference>
<keyword evidence="4" id="KW-0540">Nuclease</keyword>
<keyword evidence="6" id="KW-0378">Hydrolase</keyword>
<evidence type="ECO:0000256" key="2">
    <source>
        <dbReference type="ARBA" id="ARBA00022679"/>
    </source>
</evidence>
<dbReference type="InterPro" id="IPR043502">
    <property type="entry name" value="DNA/RNA_pol_sf"/>
</dbReference>
<keyword evidence="3" id="KW-0548">Nucleotidyltransferase</keyword>
<evidence type="ECO:0000259" key="9">
    <source>
        <dbReference type="Pfam" id="PF17917"/>
    </source>
</evidence>
<keyword evidence="2" id="KW-0808">Transferase</keyword>
<sequence>MLSHLDPKKRLFLQLDGSLERGFGAVLFLAKESYVWKEGTHILANVMRPIAFVSKTLTRAETHYGPTELEVACLLWAVRRLKAHVGSSEGSLTMFTDHPATKPIVEKTRLETTSTDRANRKLVNASIYLSEFDLLVFRIAGKNNFVLDSLSRLKAPETDTNLERRRPDYAALIDVLVGIEAMMGDDTREHFQKGYLDDAKYHPMMKMVLNQDGKDTAVTLDRLRSEDAVSVSKRGIPFLLKKGLLYHEGVDRYLRPRIN</sequence>
<reference evidence="10 11" key="1">
    <citation type="submission" date="2020-01" db="EMBL/GenBank/DDBJ databases">
        <title>Identification and distribution of gene clusters putatively required for synthesis of sphingolipid metabolism inhibitors in phylogenetically diverse species of the filamentous fungus Fusarium.</title>
        <authorList>
            <person name="Kim H.-S."/>
            <person name="Busman M."/>
            <person name="Brown D.W."/>
            <person name="Divon H."/>
            <person name="Uhlig S."/>
            <person name="Proctor R.H."/>
        </authorList>
    </citation>
    <scope>NUCLEOTIDE SEQUENCE [LARGE SCALE GENOMIC DNA]</scope>
    <source>
        <strain evidence="10 11">NRRL 20459</strain>
    </source>
</reference>
<dbReference type="InterPro" id="IPR050951">
    <property type="entry name" value="Retrovirus_Pol_polyprotein"/>
</dbReference>